<name>A0A1H8D173_9BACL</name>
<dbReference type="GO" id="GO:0005886">
    <property type="term" value="C:plasma membrane"/>
    <property type="evidence" value="ECO:0007669"/>
    <property type="project" value="UniProtKB-SubCell"/>
</dbReference>
<dbReference type="STRING" id="1173111.SAMN05444955_104234"/>
<keyword evidence="5" id="KW-0813">Transport</keyword>
<dbReference type="RefSeq" id="WP_089966466.1">
    <property type="nucleotide sequence ID" value="NZ_FOCQ01000004.1"/>
</dbReference>
<feature type="transmembrane region" description="Helical" evidence="13">
    <location>
        <begin position="265"/>
        <end position="288"/>
    </location>
</feature>
<dbReference type="NCBIfam" id="TIGR00797">
    <property type="entry name" value="matE"/>
    <property type="match status" value="1"/>
</dbReference>
<evidence type="ECO:0000256" key="10">
    <source>
        <dbReference type="ARBA" id="ARBA00023065"/>
    </source>
</evidence>
<comment type="function">
    <text evidence="1">Multidrug efflux pump.</text>
</comment>
<evidence type="ECO:0000256" key="4">
    <source>
        <dbReference type="ARBA" id="ARBA00020268"/>
    </source>
</evidence>
<evidence type="ECO:0000256" key="5">
    <source>
        <dbReference type="ARBA" id="ARBA00022448"/>
    </source>
</evidence>
<proteinExistence type="inferred from homology"/>
<dbReference type="InterPro" id="IPR050222">
    <property type="entry name" value="MATE_MdtK"/>
</dbReference>
<organism evidence="14 15">
    <name type="scientific">Lihuaxuella thermophila</name>
    <dbReference type="NCBI Taxonomy" id="1173111"/>
    <lineage>
        <taxon>Bacteria</taxon>
        <taxon>Bacillati</taxon>
        <taxon>Bacillota</taxon>
        <taxon>Bacilli</taxon>
        <taxon>Bacillales</taxon>
        <taxon>Thermoactinomycetaceae</taxon>
        <taxon>Lihuaxuella</taxon>
    </lineage>
</organism>
<dbReference type="Pfam" id="PF01554">
    <property type="entry name" value="MatE"/>
    <property type="match status" value="2"/>
</dbReference>
<dbReference type="PANTHER" id="PTHR43298:SF2">
    <property type="entry name" value="FMN_FAD EXPORTER YEEO-RELATED"/>
    <property type="match status" value="1"/>
</dbReference>
<dbReference type="GO" id="GO:0042910">
    <property type="term" value="F:xenobiotic transmembrane transporter activity"/>
    <property type="evidence" value="ECO:0007669"/>
    <property type="project" value="InterPro"/>
</dbReference>
<feature type="transmembrane region" description="Helical" evidence="13">
    <location>
        <begin position="375"/>
        <end position="399"/>
    </location>
</feature>
<feature type="transmembrane region" description="Helical" evidence="13">
    <location>
        <begin position="127"/>
        <end position="148"/>
    </location>
</feature>
<evidence type="ECO:0000313" key="15">
    <source>
        <dbReference type="Proteomes" id="UP000199695"/>
    </source>
</evidence>
<protein>
    <recommendedName>
        <fullName evidence="4">Probable multidrug resistance protein NorM</fullName>
    </recommendedName>
    <alternativeName>
        <fullName evidence="12">Multidrug-efflux transporter</fullName>
    </alternativeName>
</protein>
<feature type="transmembrane region" description="Helical" evidence="13">
    <location>
        <begin position="160"/>
        <end position="180"/>
    </location>
</feature>
<feature type="transmembrane region" description="Helical" evidence="13">
    <location>
        <begin position="186"/>
        <end position="211"/>
    </location>
</feature>
<keyword evidence="9 13" id="KW-1133">Transmembrane helix</keyword>
<dbReference type="EMBL" id="FOCQ01000004">
    <property type="protein sequence ID" value="SEN00932.1"/>
    <property type="molecule type" value="Genomic_DNA"/>
</dbReference>
<evidence type="ECO:0000256" key="12">
    <source>
        <dbReference type="ARBA" id="ARBA00031636"/>
    </source>
</evidence>
<dbReference type="Proteomes" id="UP000199695">
    <property type="component" value="Unassembled WGS sequence"/>
</dbReference>
<evidence type="ECO:0000256" key="9">
    <source>
        <dbReference type="ARBA" id="ARBA00022989"/>
    </source>
</evidence>
<dbReference type="OrthoDB" id="9806302at2"/>
<dbReference type="AlphaFoldDB" id="A0A1H8D173"/>
<dbReference type="PIRSF" id="PIRSF006603">
    <property type="entry name" value="DinF"/>
    <property type="match status" value="1"/>
</dbReference>
<dbReference type="PANTHER" id="PTHR43298">
    <property type="entry name" value="MULTIDRUG RESISTANCE PROTEIN NORM-RELATED"/>
    <property type="match status" value="1"/>
</dbReference>
<keyword evidence="11 13" id="KW-0472">Membrane</keyword>
<comment type="subcellular location">
    <subcellularLocation>
        <location evidence="2">Cell membrane</location>
        <topology evidence="2">Multi-pass membrane protein</topology>
    </subcellularLocation>
</comment>
<dbReference type="GO" id="GO:0015297">
    <property type="term" value="F:antiporter activity"/>
    <property type="evidence" value="ECO:0007669"/>
    <property type="project" value="UniProtKB-KW"/>
</dbReference>
<feature type="transmembrane region" description="Helical" evidence="13">
    <location>
        <begin position="405"/>
        <end position="426"/>
    </location>
</feature>
<feature type="transmembrane region" description="Helical" evidence="13">
    <location>
        <begin position="30"/>
        <end position="51"/>
    </location>
</feature>
<evidence type="ECO:0000256" key="13">
    <source>
        <dbReference type="SAM" id="Phobius"/>
    </source>
</evidence>
<gene>
    <name evidence="14" type="ORF">SAMN05444955_104234</name>
</gene>
<evidence type="ECO:0000256" key="2">
    <source>
        <dbReference type="ARBA" id="ARBA00004651"/>
    </source>
</evidence>
<dbReference type="CDD" id="cd13137">
    <property type="entry name" value="MATE_NorM_like"/>
    <property type="match status" value="1"/>
</dbReference>
<dbReference type="GO" id="GO:0006811">
    <property type="term" value="P:monoatomic ion transport"/>
    <property type="evidence" value="ECO:0007669"/>
    <property type="project" value="UniProtKB-KW"/>
</dbReference>
<keyword evidence="15" id="KW-1185">Reference proteome</keyword>
<evidence type="ECO:0000256" key="1">
    <source>
        <dbReference type="ARBA" id="ARBA00003408"/>
    </source>
</evidence>
<evidence type="ECO:0000256" key="11">
    <source>
        <dbReference type="ARBA" id="ARBA00023136"/>
    </source>
</evidence>
<keyword evidence="8 13" id="KW-0812">Transmembrane</keyword>
<evidence type="ECO:0000256" key="8">
    <source>
        <dbReference type="ARBA" id="ARBA00022692"/>
    </source>
</evidence>
<keyword evidence="7" id="KW-1003">Cell membrane</keyword>
<evidence type="ECO:0000256" key="3">
    <source>
        <dbReference type="ARBA" id="ARBA00010199"/>
    </source>
</evidence>
<reference evidence="14 15" key="1">
    <citation type="submission" date="2016-10" db="EMBL/GenBank/DDBJ databases">
        <authorList>
            <person name="de Groot N.N."/>
        </authorList>
    </citation>
    <scope>NUCLEOTIDE SEQUENCE [LARGE SCALE GENOMIC DNA]</scope>
    <source>
        <strain evidence="14 15">DSM 46701</strain>
    </source>
</reference>
<dbReference type="InterPro" id="IPR002528">
    <property type="entry name" value="MATE_fam"/>
</dbReference>
<sequence>MKENWKKILFLAIPSIASFASMTVTSTIHLMIIGQLGALAIAVVGVSNIIMYNAWALFSGIGHTVNYLVAQNFGANQLNKGIERTYLALYLCIAASVLVILCGTFLSDGILLLMSGSEELVRTGGDYLRVRFFAMVFAVFSFVFHGFFRGIGDTKTPMRLSVISNLCMIICTYTFTRQWGLAGAGWAFLIGEAVGALGCLYVYFVSLHARFGTRTKVPFNRSESKLILSESFKLGIQEFSMSVSMFIFTMFVARLGTHALAANEIALNVMAFGFMPAFAFGTTATILVGQEIGKGNPLLARRAGTDTAIMGSLFMLLLGLVEFLLADPIARLYTDDPQVYELTASLIKTSAFLQVFDGLLNFYAGGLRGIGDTTFLLRVSFLLGFFFFVPLTYVLTFVLQLSSMGAWLSLYIFLMAFGISVMIRFYRTDWSQVRLKSAQPVREQLAE</sequence>
<evidence type="ECO:0000313" key="14">
    <source>
        <dbReference type="EMBL" id="SEN00932.1"/>
    </source>
</evidence>
<comment type="similarity">
    <text evidence="3">Belongs to the multi antimicrobial extrusion (MATE) (TC 2.A.66.1) family.</text>
</comment>
<evidence type="ECO:0000256" key="6">
    <source>
        <dbReference type="ARBA" id="ARBA00022449"/>
    </source>
</evidence>
<dbReference type="InterPro" id="IPR048279">
    <property type="entry name" value="MdtK-like"/>
</dbReference>
<evidence type="ECO:0000256" key="7">
    <source>
        <dbReference type="ARBA" id="ARBA00022475"/>
    </source>
</evidence>
<feature type="transmembrane region" description="Helical" evidence="13">
    <location>
        <begin position="308"/>
        <end position="326"/>
    </location>
</feature>
<feature type="transmembrane region" description="Helical" evidence="13">
    <location>
        <begin position="87"/>
        <end position="107"/>
    </location>
</feature>
<keyword evidence="6" id="KW-0050">Antiport</keyword>
<keyword evidence="10" id="KW-0406">Ion transport</keyword>
<accession>A0A1H8D173</accession>